<organism evidence="2 3">
    <name type="scientific">Spodoptera littoralis</name>
    <name type="common">Egyptian cotton leafworm</name>
    <dbReference type="NCBI Taxonomy" id="7109"/>
    <lineage>
        <taxon>Eukaryota</taxon>
        <taxon>Metazoa</taxon>
        <taxon>Ecdysozoa</taxon>
        <taxon>Arthropoda</taxon>
        <taxon>Hexapoda</taxon>
        <taxon>Insecta</taxon>
        <taxon>Pterygota</taxon>
        <taxon>Neoptera</taxon>
        <taxon>Endopterygota</taxon>
        <taxon>Lepidoptera</taxon>
        <taxon>Glossata</taxon>
        <taxon>Ditrysia</taxon>
        <taxon>Noctuoidea</taxon>
        <taxon>Noctuidae</taxon>
        <taxon>Amphipyrinae</taxon>
        <taxon>Spodoptera</taxon>
    </lineage>
</organism>
<protein>
    <submittedName>
        <fullName evidence="2">Uncharacterized protein</fullName>
    </submittedName>
</protein>
<dbReference type="AlphaFoldDB" id="A0A9P0HYP5"/>
<sequence>MNKSEIDNITVRKTARSNSMDSLLNAKFNSDSTVLDTTMMGLPDNSLNDTDTIYKYRDTIKRLTSELESAHLEIENLNSENFRLKMDIGQYQKVIDTYKKLETRSFTPRSTRKSRIRMDCFSTPTKLCISPMAAIQHDTAVANGSDVSFGTAGSNCSVGQIQHIDTPLQAGHCNSGECNINPSTHDAPSKTESASVVETEGHLAETTGVQLTVTKPTTYADNPRNQSQSISGTGNTQRVMIFGDQAGYGIRNIIQDYLGKQFTVTSFIKPYATTKEVLKPSESLCKDFGKSDFVIILAGANDRNPMDIQTYLHYTLRQLQFTNVLVVPLRKQFYLNENNVNNLLKLVCHNCKTSCFVPFQNDSIVSKKSVSKLHICRLIHRQILHLNYKVKYQNYVEKLHTTKRQVSTKDAGIQTCDLNDVSVQNVRDDKILQNNFDFFRK</sequence>
<gene>
    <name evidence="2" type="ORF">SPLIT_LOCUS2312</name>
</gene>
<proteinExistence type="predicted"/>
<dbReference type="Proteomes" id="UP001153321">
    <property type="component" value="Chromosome 14"/>
</dbReference>
<evidence type="ECO:0000313" key="2">
    <source>
        <dbReference type="EMBL" id="CAH1636951.1"/>
    </source>
</evidence>
<evidence type="ECO:0000313" key="3">
    <source>
        <dbReference type="Proteomes" id="UP001153321"/>
    </source>
</evidence>
<keyword evidence="3" id="KW-1185">Reference proteome</keyword>
<evidence type="ECO:0000256" key="1">
    <source>
        <dbReference type="SAM" id="Coils"/>
    </source>
</evidence>
<keyword evidence="1" id="KW-0175">Coiled coil</keyword>
<reference evidence="2" key="1">
    <citation type="submission" date="2022-02" db="EMBL/GenBank/DDBJ databases">
        <authorList>
            <person name="King R."/>
        </authorList>
    </citation>
    <scope>NUCLEOTIDE SEQUENCE</scope>
</reference>
<dbReference type="EMBL" id="LR824545">
    <property type="protein sequence ID" value="CAH1636951.1"/>
    <property type="molecule type" value="Genomic_DNA"/>
</dbReference>
<name>A0A9P0HYP5_SPOLI</name>
<accession>A0A9P0HYP5</accession>
<feature type="coiled-coil region" evidence="1">
    <location>
        <begin position="60"/>
        <end position="87"/>
    </location>
</feature>